<feature type="transmembrane region" description="Helical" evidence="2">
    <location>
        <begin position="327"/>
        <end position="348"/>
    </location>
</feature>
<feature type="transmembrane region" description="Helical" evidence="2">
    <location>
        <begin position="162"/>
        <end position="181"/>
    </location>
</feature>
<evidence type="ECO:0000313" key="3">
    <source>
        <dbReference type="EMBL" id="NNU28625.1"/>
    </source>
</evidence>
<sequence>MSSDRGRGTGHPAGSEQSAEARLESWREALRRHEADDVEGRTARLRSRIATLQEAGLDDDEAFLVAVMRVDREDPVAREVAREQAAVFWRRFDRSPAAPGGTTVDWRGVGVVAALAVGAGVSVKVGVAQLDSTAFGHNVALLVAPFLGAYFAWKRRVSWRTAAVLLLLTAVLAVAINVYPFDVGGSTGFLAAVHAPIVLWGLIGVAYAAGRWRSTAGRLQYLRFTGELVVYYALIALGGGLLVGLTIGLLTLADVEFQGVIEDWVLPMGVPGALLVAAWLVEAKQEVVENIAPVLAKIFVPLTTITLLVSVAVLGAVGSLTTVDREFLVTLASVLVVALALLLYAVAARTPGRRPGFFDGVLLAMTVAATAVDGVVLTAMVARTAAFGASPNKVAVLGLGVLMAVHLVWSAWLLVSMLRRRDGVAGLDRWQAAVLPFYVGWAFLVVVAFGPLFGFV</sequence>
<feature type="transmembrane region" description="Helical" evidence="2">
    <location>
        <begin position="135"/>
        <end position="153"/>
    </location>
</feature>
<feature type="transmembrane region" description="Helical" evidence="2">
    <location>
        <begin position="104"/>
        <end position="123"/>
    </location>
</feature>
<feature type="transmembrane region" description="Helical" evidence="2">
    <location>
        <begin position="360"/>
        <end position="382"/>
    </location>
</feature>
<dbReference type="RefSeq" id="WP_171248147.1">
    <property type="nucleotide sequence ID" value="NZ_JABFAJ010000024.1"/>
</dbReference>
<dbReference type="AlphaFoldDB" id="A0A849KA26"/>
<feature type="transmembrane region" description="Helical" evidence="2">
    <location>
        <begin position="264"/>
        <end position="282"/>
    </location>
</feature>
<evidence type="ECO:0000256" key="1">
    <source>
        <dbReference type="SAM" id="MobiDB-lite"/>
    </source>
</evidence>
<feature type="transmembrane region" description="Helical" evidence="2">
    <location>
        <begin position="294"/>
        <end position="315"/>
    </location>
</feature>
<comment type="caution">
    <text evidence="3">The sequence shown here is derived from an EMBL/GenBank/DDBJ whole genome shotgun (WGS) entry which is preliminary data.</text>
</comment>
<proteinExistence type="predicted"/>
<feature type="transmembrane region" description="Helical" evidence="2">
    <location>
        <begin position="394"/>
        <end position="415"/>
    </location>
</feature>
<feature type="transmembrane region" description="Helical" evidence="2">
    <location>
        <begin position="187"/>
        <end position="209"/>
    </location>
</feature>
<dbReference type="Proteomes" id="UP000557204">
    <property type="component" value="Unassembled WGS sequence"/>
</dbReference>
<name>A0A849KA26_9MICO</name>
<keyword evidence="2" id="KW-1133">Transmembrane helix</keyword>
<keyword evidence="2" id="KW-0472">Membrane</keyword>
<evidence type="ECO:0008006" key="5">
    <source>
        <dbReference type="Google" id="ProtNLM"/>
    </source>
</evidence>
<dbReference type="EMBL" id="JABFAJ010000024">
    <property type="protein sequence ID" value="NNU28625.1"/>
    <property type="molecule type" value="Genomic_DNA"/>
</dbReference>
<protein>
    <recommendedName>
        <fullName evidence="5">DUF4153 domain-containing protein</fullName>
    </recommendedName>
</protein>
<accession>A0A849KA26</accession>
<keyword evidence="4" id="KW-1185">Reference proteome</keyword>
<feature type="region of interest" description="Disordered" evidence="1">
    <location>
        <begin position="1"/>
        <end position="26"/>
    </location>
</feature>
<gene>
    <name evidence="3" type="ORF">HLI28_13880</name>
</gene>
<evidence type="ECO:0000313" key="4">
    <source>
        <dbReference type="Proteomes" id="UP000557204"/>
    </source>
</evidence>
<organism evidence="3 4">
    <name type="scientific">Isoptericola sediminis</name>
    <dbReference type="NCBI Taxonomy" id="2733572"/>
    <lineage>
        <taxon>Bacteria</taxon>
        <taxon>Bacillati</taxon>
        <taxon>Actinomycetota</taxon>
        <taxon>Actinomycetes</taxon>
        <taxon>Micrococcales</taxon>
        <taxon>Promicromonosporaceae</taxon>
        <taxon>Isoptericola</taxon>
    </lineage>
</organism>
<feature type="transmembrane region" description="Helical" evidence="2">
    <location>
        <begin position="229"/>
        <end position="252"/>
    </location>
</feature>
<feature type="transmembrane region" description="Helical" evidence="2">
    <location>
        <begin position="435"/>
        <end position="455"/>
    </location>
</feature>
<evidence type="ECO:0000256" key="2">
    <source>
        <dbReference type="SAM" id="Phobius"/>
    </source>
</evidence>
<keyword evidence="2" id="KW-0812">Transmembrane</keyword>
<reference evidence="3 4" key="1">
    <citation type="submission" date="2020-05" db="EMBL/GenBank/DDBJ databases">
        <title>Genome sequence of Isoptericola sp. JC619 isolated from Chilika lagoon, India.</title>
        <authorList>
            <person name="Kumar D."/>
            <person name="Appam K."/>
            <person name="Gandham S."/>
            <person name="Uppada J."/>
            <person name="Sasikala C."/>
            <person name="Venkata Ramana C."/>
        </authorList>
    </citation>
    <scope>NUCLEOTIDE SEQUENCE [LARGE SCALE GENOMIC DNA]</scope>
    <source>
        <strain evidence="3 4">JC619</strain>
    </source>
</reference>